<keyword evidence="2" id="KW-1185">Reference proteome</keyword>
<gene>
    <name evidence="1" type="ORF">IWQ57_000818</name>
</gene>
<proteinExistence type="predicted"/>
<evidence type="ECO:0000313" key="2">
    <source>
        <dbReference type="Proteomes" id="UP001140234"/>
    </source>
</evidence>
<dbReference type="Proteomes" id="UP001140234">
    <property type="component" value="Unassembled WGS sequence"/>
</dbReference>
<protein>
    <submittedName>
        <fullName evidence="1">Uncharacterized protein</fullName>
    </submittedName>
</protein>
<accession>A0ACC1K6R6</accession>
<name>A0ACC1K6R6_9FUNG</name>
<evidence type="ECO:0000313" key="1">
    <source>
        <dbReference type="EMBL" id="KAJ2774452.1"/>
    </source>
</evidence>
<dbReference type="EMBL" id="JANBUJ010000099">
    <property type="protein sequence ID" value="KAJ2774452.1"/>
    <property type="molecule type" value="Genomic_DNA"/>
</dbReference>
<sequence length="107" mass="12025">MGWLRTLREKKYFLAGLVVAPLGLYVGSRIDLWQAARRVDEVRSEVDAARAPPPAPPSAEDSVRAELHSLRSARAELRRQESLLNLELESVHAKLKRLDQQDAPNNS</sequence>
<comment type="caution">
    <text evidence="1">The sequence shown here is derived from an EMBL/GenBank/DDBJ whole genome shotgun (WGS) entry which is preliminary data.</text>
</comment>
<reference evidence="1" key="1">
    <citation type="submission" date="2022-07" db="EMBL/GenBank/DDBJ databases">
        <title>Phylogenomic reconstructions and comparative analyses of Kickxellomycotina fungi.</title>
        <authorList>
            <person name="Reynolds N.K."/>
            <person name="Stajich J.E."/>
            <person name="Barry K."/>
            <person name="Grigoriev I.V."/>
            <person name="Crous P."/>
            <person name="Smith M.E."/>
        </authorList>
    </citation>
    <scope>NUCLEOTIDE SEQUENCE</scope>
    <source>
        <strain evidence="1">CBS 109366</strain>
    </source>
</reference>
<organism evidence="1 2">
    <name type="scientific">Coemansia nantahalensis</name>
    <dbReference type="NCBI Taxonomy" id="2789366"/>
    <lineage>
        <taxon>Eukaryota</taxon>
        <taxon>Fungi</taxon>
        <taxon>Fungi incertae sedis</taxon>
        <taxon>Zoopagomycota</taxon>
        <taxon>Kickxellomycotina</taxon>
        <taxon>Kickxellomycetes</taxon>
        <taxon>Kickxellales</taxon>
        <taxon>Kickxellaceae</taxon>
        <taxon>Coemansia</taxon>
    </lineage>
</organism>